<proteinExistence type="inferred from homology"/>
<comment type="domain">
    <text evidence="6">Contains large globular domains required for ATP hydrolysis at each terminus and a third globular domain forming a flexible hinge near the middle of the molecule. These domains are separated by coiled-coil structures.</text>
</comment>
<dbReference type="GO" id="GO:0016887">
    <property type="term" value="F:ATP hydrolysis activity"/>
    <property type="evidence" value="ECO:0007669"/>
    <property type="project" value="InterPro"/>
</dbReference>
<protein>
    <recommendedName>
        <fullName evidence="6">Chromosome partition protein Smc</fullName>
    </recommendedName>
</protein>
<dbReference type="KEGG" id="stab:STABA_v1c08610"/>
<dbReference type="SMART" id="SM00968">
    <property type="entry name" value="SMC_hinge"/>
    <property type="match status" value="1"/>
</dbReference>
<dbReference type="InterPro" id="IPR010935">
    <property type="entry name" value="SMC_hinge"/>
</dbReference>
<evidence type="ECO:0000256" key="6">
    <source>
        <dbReference type="HAMAP-Rule" id="MF_01894"/>
    </source>
</evidence>
<feature type="coiled-coil region" evidence="6">
    <location>
        <begin position="170"/>
        <end position="264"/>
    </location>
</feature>
<evidence type="ECO:0000313" key="8">
    <source>
        <dbReference type="EMBL" id="QGS52216.1"/>
    </source>
</evidence>
<dbReference type="GO" id="GO:0007059">
    <property type="term" value="P:chromosome segregation"/>
    <property type="evidence" value="ECO:0007669"/>
    <property type="project" value="UniProtKB-UniRule"/>
</dbReference>
<dbReference type="Gene3D" id="1.20.1060.20">
    <property type="match status" value="1"/>
</dbReference>
<gene>
    <name evidence="6 8" type="primary">smc</name>
    <name evidence="8" type="ORF">STABA_v1c08610</name>
</gene>
<keyword evidence="9" id="KW-1185">Reference proteome</keyword>
<comment type="similarity">
    <text evidence="6">Belongs to the SMC family.</text>
</comment>
<feature type="coiled-coil region" evidence="6">
    <location>
        <begin position="573"/>
        <end position="724"/>
    </location>
</feature>
<dbReference type="InterPro" id="IPR003395">
    <property type="entry name" value="RecF/RecN/SMC_N"/>
</dbReference>
<feature type="domain" description="SMC hinge" evidence="7">
    <location>
        <begin position="417"/>
        <end position="536"/>
    </location>
</feature>
<evidence type="ECO:0000256" key="3">
    <source>
        <dbReference type="ARBA" id="ARBA00022840"/>
    </source>
</evidence>
<dbReference type="Pfam" id="PF06470">
    <property type="entry name" value="SMC_hinge"/>
    <property type="match status" value="1"/>
</dbReference>
<keyword evidence="4 6" id="KW-0175">Coiled coil</keyword>
<dbReference type="GO" id="GO:0005737">
    <property type="term" value="C:cytoplasm"/>
    <property type="evidence" value="ECO:0007669"/>
    <property type="project" value="UniProtKB-SubCell"/>
</dbReference>
<comment type="subunit">
    <text evidence="6">Homodimer.</text>
</comment>
<evidence type="ECO:0000259" key="7">
    <source>
        <dbReference type="SMART" id="SM00968"/>
    </source>
</evidence>
<evidence type="ECO:0000313" key="9">
    <source>
        <dbReference type="Proteomes" id="UP000424468"/>
    </source>
</evidence>
<dbReference type="RefSeq" id="WP_156006948.1">
    <property type="nucleotide sequence ID" value="NZ_CP046276.1"/>
</dbReference>
<dbReference type="SUPFAM" id="SSF75553">
    <property type="entry name" value="Smc hinge domain"/>
    <property type="match status" value="1"/>
</dbReference>
<dbReference type="Proteomes" id="UP000424468">
    <property type="component" value="Chromosome"/>
</dbReference>
<dbReference type="EMBL" id="CP046276">
    <property type="protein sequence ID" value="QGS52216.1"/>
    <property type="molecule type" value="Genomic_DNA"/>
</dbReference>
<comment type="function">
    <text evidence="6">Required for chromosome condensation and partitioning.</text>
</comment>
<sequence>MIFLKRIEAFGFKSFAEPVVINYDFAMTGIVGPNGSGKSNITDAIMWALGEQSSKSLRGDSMEDIVFSGSSDRSSLNMAEVTLVFDNSSRAFKTLDYNEVSITRKYFLIDKESQYFINNSRVRLKDVQEIALETGLTKSSLAIISQGSISNFVESSPEQRRRLFDEAAGVAVYKKRKEDALRKLVKTQDNLDRINDIINEIERKLPSLKRQSIKAKKYQEKFEELKQIEISVLVKDIKVYKQRIEEIESQRIDLKNLINSLEKSVNNKADQEKIFRENAYSNDNELNVLTSKFQKVVEEIGKLKVSKVNLESKKTITNANDKEFKANDLKTKSKQLDIRFRAEEQKLAKLINEKIVKEGQLETYNKEKQENNKNIEQIRKKLFKIENDLETLINKKNSFDGLFEGVKNILENKKVLSGIIGSVKELISVEDKYEVAISSIMQNSIQSIVAKTTNDVKQAIDFLKNNKAGFATFLPLDTLTASYLSSDIRFAVQNLEGFVGFGNELVKIEKKYQIILDYLLANFIVVKDYESAIRTAKIIKYKFNIVTLDGQRILPHGAIIGGSRKSKHSSFNENIKIEKLEQEKLELEKVEKEKQEKINSLNFKIDHLREEISEIKSSSGTSRQVISQIENEQESVEEEYRIITGKELNKEENTYKTVDEQIIKISEEVAVKEIEKEEIQQQLSVIRNLKEKAFEKQTLINESLDEERKLLNAHKENYSKVNTDLTLLKQKQMSAVERLSENYNLTFESAFDMDISDFNNENETRDRINWLRSSIKELGNVNIESIEEYDKENQRYQEYVEQSSDVQDSIKNLKEAITDMDEQMILQFKSIVKEANGALPTTFSTLFGGGTAQIVYTDPEDILNTGIDIKIAPPGKKISNLNLLSGGEKSLVALSVLFSILKVKPIPLVILDEVEAPLDIANVERFAKYIKTFTQKTQFMIVTHRIGTMENCDVLFGATMQQKGVTKLVQIKLIEAKKLSNAN</sequence>
<dbReference type="InterPro" id="IPR024704">
    <property type="entry name" value="SMC"/>
</dbReference>
<comment type="subcellular location">
    <subcellularLocation>
        <location evidence="6">Cytoplasm</location>
    </subcellularLocation>
</comment>
<dbReference type="InterPro" id="IPR011890">
    <property type="entry name" value="SMC_prok"/>
</dbReference>
<dbReference type="Gene3D" id="3.30.70.1620">
    <property type="match status" value="1"/>
</dbReference>
<dbReference type="AlphaFoldDB" id="A0A6I6C9E2"/>
<evidence type="ECO:0000256" key="4">
    <source>
        <dbReference type="ARBA" id="ARBA00023054"/>
    </source>
</evidence>
<evidence type="ECO:0000256" key="1">
    <source>
        <dbReference type="ARBA" id="ARBA00022490"/>
    </source>
</evidence>
<name>A0A6I6C9E2_9MOLU</name>
<evidence type="ECO:0000256" key="2">
    <source>
        <dbReference type="ARBA" id="ARBA00022741"/>
    </source>
</evidence>
<evidence type="ECO:0000256" key="5">
    <source>
        <dbReference type="ARBA" id="ARBA00023125"/>
    </source>
</evidence>
<dbReference type="GO" id="GO:0003677">
    <property type="term" value="F:DNA binding"/>
    <property type="evidence" value="ECO:0007669"/>
    <property type="project" value="UniProtKB-UniRule"/>
</dbReference>
<reference evidence="8 9" key="1">
    <citation type="submission" date="2019-11" db="EMBL/GenBank/DDBJ databases">
        <title>Complete genome sequence of Spiroplasma tabanidicola TAUS-1 (DSM 22603).</title>
        <authorList>
            <person name="Huang C.-T."/>
            <person name="Lin Y.-C."/>
            <person name="Kuo C.-H."/>
        </authorList>
    </citation>
    <scope>NUCLEOTIDE SEQUENCE [LARGE SCALE GENOMIC DNA]</scope>
    <source>
        <strain evidence="8 9">TAUS-1</strain>
    </source>
</reference>
<dbReference type="SUPFAM" id="SSF52540">
    <property type="entry name" value="P-loop containing nucleoside triphosphate hydrolases"/>
    <property type="match status" value="1"/>
</dbReference>
<keyword evidence="1 6" id="KW-0963">Cytoplasm</keyword>
<dbReference type="InterPro" id="IPR036277">
    <property type="entry name" value="SMC_hinge_sf"/>
</dbReference>
<dbReference type="GO" id="GO:0030261">
    <property type="term" value="P:chromosome condensation"/>
    <property type="evidence" value="ECO:0007669"/>
    <property type="project" value="InterPro"/>
</dbReference>
<dbReference type="GO" id="GO:0005694">
    <property type="term" value="C:chromosome"/>
    <property type="evidence" value="ECO:0007669"/>
    <property type="project" value="InterPro"/>
</dbReference>
<dbReference type="Pfam" id="PF02463">
    <property type="entry name" value="SMC_N"/>
    <property type="match status" value="1"/>
</dbReference>
<dbReference type="GO" id="GO:0006260">
    <property type="term" value="P:DNA replication"/>
    <property type="evidence" value="ECO:0007669"/>
    <property type="project" value="UniProtKB-UniRule"/>
</dbReference>
<feature type="binding site" evidence="6">
    <location>
        <begin position="33"/>
        <end position="40"/>
    </location>
    <ligand>
        <name>ATP</name>
        <dbReference type="ChEBI" id="CHEBI:30616"/>
    </ligand>
</feature>
<dbReference type="OrthoDB" id="9808768at2"/>
<feature type="coiled-coil region" evidence="6">
    <location>
        <begin position="333"/>
        <end position="395"/>
    </location>
</feature>
<keyword evidence="2 6" id="KW-0547">Nucleotide-binding</keyword>
<dbReference type="Gene3D" id="3.40.50.300">
    <property type="entry name" value="P-loop containing nucleotide triphosphate hydrolases"/>
    <property type="match status" value="2"/>
</dbReference>
<dbReference type="GO" id="GO:0007062">
    <property type="term" value="P:sister chromatid cohesion"/>
    <property type="evidence" value="ECO:0007669"/>
    <property type="project" value="InterPro"/>
</dbReference>
<organism evidence="8 9">
    <name type="scientific">Spiroplasma tabanidicola</name>
    <dbReference type="NCBI Taxonomy" id="324079"/>
    <lineage>
        <taxon>Bacteria</taxon>
        <taxon>Bacillati</taxon>
        <taxon>Mycoplasmatota</taxon>
        <taxon>Mollicutes</taxon>
        <taxon>Entomoplasmatales</taxon>
        <taxon>Spiroplasmataceae</taxon>
        <taxon>Spiroplasma</taxon>
    </lineage>
</organism>
<accession>A0A6I6C9E2</accession>
<dbReference type="HAMAP" id="MF_01894">
    <property type="entry name" value="Smc_prok"/>
    <property type="match status" value="1"/>
</dbReference>
<keyword evidence="3 6" id="KW-0067">ATP-binding</keyword>
<dbReference type="GO" id="GO:0005524">
    <property type="term" value="F:ATP binding"/>
    <property type="evidence" value="ECO:0007669"/>
    <property type="project" value="UniProtKB-UniRule"/>
</dbReference>
<dbReference type="PANTHER" id="PTHR43977">
    <property type="entry name" value="STRUCTURAL MAINTENANCE OF CHROMOSOMES PROTEIN 3"/>
    <property type="match status" value="1"/>
</dbReference>
<keyword evidence="5 6" id="KW-0238">DNA-binding</keyword>
<dbReference type="InterPro" id="IPR027417">
    <property type="entry name" value="P-loop_NTPase"/>
</dbReference>
<dbReference type="PIRSF" id="PIRSF005719">
    <property type="entry name" value="SMC"/>
    <property type="match status" value="1"/>
</dbReference>